<feature type="transmembrane region" description="Helical" evidence="1">
    <location>
        <begin position="37"/>
        <end position="62"/>
    </location>
</feature>
<reference evidence="2" key="1">
    <citation type="journal article" date="2020" name="Nat. Genet.">
        <title>Genomic diversifications of five Gossypium allopolyploid species and their impact on cotton improvement.</title>
        <authorList>
            <person name="Chen Z.J."/>
            <person name="Sreedasyam A."/>
            <person name="Ando A."/>
            <person name="Song Q."/>
            <person name="De Santiago L.M."/>
            <person name="Hulse-Kemp A.M."/>
            <person name="Ding M."/>
            <person name="Ye W."/>
            <person name="Kirkbride R.C."/>
            <person name="Jenkins J."/>
            <person name="Plott C."/>
            <person name="Lovell J."/>
            <person name="Lin Y.M."/>
            <person name="Vaughn R."/>
            <person name="Liu B."/>
            <person name="Simpson S."/>
            <person name="Scheffler B.E."/>
            <person name="Wen L."/>
            <person name="Saski C.A."/>
            <person name="Grover C.E."/>
            <person name="Hu G."/>
            <person name="Conover J.L."/>
            <person name="Carlson J.W."/>
            <person name="Shu S."/>
            <person name="Boston L.B."/>
            <person name="Williams M."/>
            <person name="Peterson D.G."/>
            <person name="McGee K."/>
            <person name="Jones D.C."/>
            <person name="Wendel J.F."/>
            <person name="Stelly D.M."/>
            <person name="Grimwood J."/>
            <person name="Schmutz J."/>
        </authorList>
    </citation>
    <scope>NUCLEOTIDE SEQUENCE [LARGE SCALE GENOMIC DNA]</scope>
    <source>
        <strain evidence="2">cv. TM-1</strain>
    </source>
</reference>
<dbReference type="Gene3D" id="2.40.70.10">
    <property type="entry name" value="Acid Proteases"/>
    <property type="match status" value="1"/>
</dbReference>
<keyword evidence="1" id="KW-0472">Membrane</keyword>
<keyword evidence="2" id="KW-1185">Reference proteome</keyword>
<dbReference type="SUPFAM" id="SSF56672">
    <property type="entry name" value="DNA/RNA polymerases"/>
    <property type="match status" value="1"/>
</dbReference>
<reference evidence="3" key="2">
    <citation type="submission" date="2025-08" db="UniProtKB">
        <authorList>
            <consortium name="RefSeq"/>
        </authorList>
    </citation>
    <scope>IDENTIFICATION</scope>
</reference>
<evidence type="ECO:0000313" key="2">
    <source>
        <dbReference type="Proteomes" id="UP000818029"/>
    </source>
</evidence>
<dbReference type="PANTHER" id="PTHR15503">
    <property type="entry name" value="LDOC1 RELATED"/>
    <property type="match status" value="1"/>
</dbReference>
<dbReference type="Proteomes" id="UP000818029">
    <property type="component" value="Chromosome A12"/>
</dbReference>
<dbReference type="InterPro" id="IPR043128">
    <property type="entry name" value="Rev_trsase/Diguanyl_cyclase"/>
</dbReference>
<protein>
    <submittedName>
        <fullName evidence="3">Uncharacterized protein</fullName>
    </submittedName>
</protein>
<gene>
    <name evidence="3" type="primary">LOC121211384</name>
</gene>
<keyword evidence="1" id="KW-1133">Transmembrane helix</keyword>
<proteinExistence type="predicted"/>
<evidence type="ECO:0000256" key="1">
    <source>
        <dbReference type="SAM" id="Phobius"/>
    </source>
</evidence>
<accession>A0ABM2ZBN6</accession>
<feature type="transmembrane region" description="Helical" evidence="1">
    <location>
        <begin position="164"/>
        <end position="181"/>
    </location>
</feature>
<dbReference type="Pfam" id="PF08284">
    <property type="entry name" value="RVP_2"/>
    <property type="match status" value="2"/>
</dbReference>
<keyword evidence="1" id="KW-0812">Transmembrane</keyword>
<name>A0ABM2ZBN6_GOSHI</name>
<dbReference type="Gene3D" id="3.30.70.270">
    <property type="match status" value="1"/>
</dbReference>
<dbReference type="PANTHER" id="PTHR15503:SF45">
    <property type="entry name" value="RNA-DIRECTED DNA POLYMERASE HOMOLOG"/>
    <property type="match status" value="1"/>
</dbReference>
<dbReference type="Gene3D" id="3.10.10.10">
    <property type="entry name" value="HIV Type 1 Reverse Transcriptase, subunit A, domain 1"/>
    <property type="match status" value="1"/>
</dbReference>
<dbReference type="InterPro" id="IPR021109">
    <property type="entry name" value="Peptidase_aspartic_dom_sf"/>
</dbReference>
<organism evidence="2 3">
    <name type="scientific">Gossypium hirsutum</name>
    <name type="common">Upland cotton</name>
    <name type="synonym">Gossypium mexicanum</name>
    <dbReference type="NCBI Taxonomy" id="3635"/>
    <lineage>
        <taxon>Eukaryota</taxon>
        <taxon>Viridiplantae</taxon>
        <taxon>Streptophyta</taxon>
        <taxon>Embryophyta</taxon>
        <taxon>Tracheophyta</taxon>
        <taxon>Spermatophyta</taxon>
        <taxon>Magnoliopsida</taxon>
        <taxon>eudicotyledons</taxon>
        <taxon>Gunneridae</taxon>
        <taxon>Pentapetalae</taxon>
        <taxon>rosids</taxon>
        <taxon>malvids</taxon>
        <taxon>Malvales</taxon>
        <taxon>Malvaceae</taxon>
        <taxon>Malvoideae</taxon>
        <taxon>Gossypium</taxon>
    </lineage>
</organism>
<evidence type="ECO:0000313" key="3">
    <source>
        <dbReference type="RefSeq" id="XP_040940077.1"/>
    </source>
</evidence>
<dbReference type="InterPro" id="IPR032567">
    <property type="entry name" value="RTL1-rel"/>
</dbReference>
<dbReference type="InterPro" id="IPR043502">
    <property type="entry name" value="DNA/RNA_pol_sf"/>
</dbReference>
<dbReference type="RefSeq" id="XP_040940077.1">
    <property type="nucleotide sequence ID" value="XM_041084143.1"/>
</dbReference>
<dbReference type="GeneID" id="121211384"/>
<sequence>MSREQRLLGRHVAQTEVRQLALVYAARHREEKHVSGIINGTFFIFDVPYFVLIDVGFTHSYIAYSIFKKLGFSVESTSSEFDMILAMDWLVKHRVSLDCATKRVVLRTKEDNELVPKGCEAFLAYVSVSVSGDSTIKNIRTVKDFLDVFFEKLPGLPPNREVEFVIELFLSTALGALVLFVKKNDRSMRMCIYYRQLNKLTIKNKYPLLIIDDLFVQF</sequence>